<dbReference type="EMBL" id="OU342829">
    <property type="protein sequence ID" value="CAG7580368.1"/>
    <property type="molecule type" value="Genomic_DNA"/>
</dbReference>
<proteinExistence type="predicted"/>
<accession>A0A8D9C8T9</accession>
<sequence>MNKGDKVKLIKKMKVYTKAEPDKEIKLKRGLKGVVSSTFTKGIEVDLEDGQILRVMNENIEKYIKVLS</sequence>
<name>A0A8D9C8T9_9VIRU</name>
<organism evidence="1">
    <name type="scientific">uncultured marine phage</name>
    <dbReference type="NCBI Taxonomy" id="707152"/>
    <lineage>
        <taxon>Viruses</taxon>
        <taxon>environmental samples</taxon>
    </lineage>
</organism>
<gene>
    <name evidence="1" type="ORF">SLAVMIC_00380</name>
</gene>
<protein>
    <submittedName>
        <fullName evidence="1">Uncharacterized protein</fullName>
    </submittedName>
</protein>
<reference evidence="1" key="1">
    <citation type="submission" date="2021-06" db="EMBL/GenBank/DDBJ databases">
        <authorList>
            <person name="Gannon L."/>
            <person name="Redgwell R T."/>
            <person name="Michniewski S."/>
            <person name="Harrison D C."/>
            <person name="Millard A."/>
        </authorList>
    </citation>
    <scope>NUCLEOTIDE SEQUENCE</scope>
</reference>
<evidence type="ECO:0000313" key="1">
    <source>
        <dbReference type="EMBL" id="CAG7580368.1"/>
    </source>
</evidence>